<dbReference type="RefSeq" id="XP_008874180.1">
    <property type="nucleotide sequence ID" value="XM_008875958.1"/>
</dbReference>
<feature type="compositionally biased region" description="Polar residues" evidence="1">
    <location>
        <begin position="1"/>
        <end position="10"/>
    </location>
</feature>
<evidence type="ECO:0000313" key="3">
    <source>
        <dbReference type="EMBL" id="ETV96934.1"/>
    </source>
</evidence>
<dbReference type="VEuPathDB" id="FungiDB:H310_09796"/>
<evidence type="ECO:0000256" key="1">
    <source>
        <dbReference type="SAM" id="MobiDB-lite"/>
    </source>
</evidence>
<dbReference type="AlphaFoldDB" id="A0A024TSI0"/>
<organism evidence="3">
    <name type="scientific">Aphanomyces invadans</name>
    <dbReference type="NCBI Taxonomy" id="157072"/>
    <lineage>
        <taxon>Eukaryota</taxon>
        <taxon>Sar</taxon>
        <taxon>Stramenopiles</taxon>
        <taxon>Oomycota</taxon>
        <taxon>Saprolegniomycetes</taxon>
        <taxon>Saprolegniales</taxon>
        <taxon>Verrucalvaceae</taxon>
        <taxon>Aphanomyces</taxon>
    </lineage>
</organism>
<keyword evidence="2" id="KW-0472">Membrane</keyword>
<gene>
    <name evidence="3" type="ORF">H310_09796</name>
</gene>
<dbReference type="GeneID" id="20086846"/>
<feature type="transmembrane region" description="Helical" evidence="2">
    <location>
        <begin position="30"/>
        <end position="52"/>
    </location>
</feature>
<feature type="transmembrane region" description="Helical" evidence="2">
    <location>
        <begin position="72"/>
        <end position="92"/>
    </location>
</feature>
<evidence type="ECO:0000256" key="2">
    <source>
        <dbReference type="SAM" id="Phobius"/>
    </source>
</evidence>
<keyword evidence="2" id="KW-0812">Transmembrane</keyword>
<feature type="transmembrane region" description="Helical" evidence="2">
    <location>
        <begin position="205"/>
        <end position="233"/>
    </location>
</feature>
<protein>
    <recommendedName>
        <fullName evidence="4">Transmembrane protein</fullName>
    </recommendedName>
</protein>
<reference evidence="3" key="1">
    <citation type="submission" date="2013-12" db="EMBL/GenBank/DDBJ databases">
        <title>The Genome Sequence of Aphanomyces invadans NJM9701.</title>
        <authorList>
            <consortium name="The Broad Institute Genomics Platform"/>
            <person name="Russ C."/>
            <person name="Tyler B."/>
            <person name="van West P."/>
            <person name="Dieguez-Uribeondo J."/>
            <person name="Young S.K."/>
            <person name="Zeng Q."/>
            <person name="Gargeya S."/>
            <person name="Fitzgerald M."/>
            <person name="Abouelleil A."/>
            <person name="Alvarado L."/>
            <person name="Chapman S.B."/>
            <person name="Gainer-Dewar J."/>
            <person name="Goldberg J."/>
            <person name="Griggs A."/>
            <person name="Gujja S."/>
            <person name="Hansen M."/>
            <person name="Howarth C."/>
            <person name="Imamovic A."/>
            <person name="Ireland A."/>
            <person name="Larimer J."/>
            <person name="McCowan C."/>
            <person name="Murphy C."/>
            <person name="Pearson M."/>
            <person name="Poon T.W."/>
            <person name="Priest M."/>
            <person name="Roberts A."/>
            <person name="Saif S."/>
            <person name="Shea T."/>
            <person name="Sykes S."/>
            <person name="Wortman J."/>
            <person name="Nusbaum C."/>
            <person name="Birren B."/>
        </authorList>
    </citation>
    <scope>NUCLEOTIDE SEQUENCE [LARGE SCALE GENOMIC DNA]</scope>
    <source>
        <strain evidence="3">NJM9701</strain>
    </source>
</reference>
<proteinExistence type="predicted"/>
<feature type="region of interest" description="Disordered" evidence="1">
    <location>
        <begin position="1"/>
        <end position="22"/>
    </location>
</feature>
<dbReference type="EMBL" id="KI913974">
    <property type="protein sequence ID" value="ETV96934.1"/>
    <property type="molecule type" value="Genomic_DNA"/>
</dbReference>
<sequence length="288" mass="31645">MEKVHPSTTPEVPPQPATSRSRPGWCGRRFLLGLVLFMHVTVCLYLTMWIVVTLFARGVDVAVANAYSPITVMGSYAVLIALNAYAVMAALFPKRIPSISLPSTERITAWSSGLLDKVAKPQHPPTFSPSVQSILMTEEVQDCIIIAFNLVQVGCQSFQAFAMFQTLVEPVKVISYGLVVVLYSFASPLLLFIRSVGTKSAVLNLADAIVCFILSTGHPLFSLIITVFHYLVLEPTLAQDNLWATRSTLLTRLLVPSSAFDMLCKLAVLVATTCREHAFTSKFQDFDL</sequence>
<evidence type="ECO:0008006" key="4">
    <source>
        <dbReference type="Google" id="ProtNLM"/>
    </source>
</evidence>
<feature type="transmembrane region" description="Helical" evidence="2">
    <location>
        <begin position="173"/>
        <end position="193"/>
    </location>
</feature>
<accession>A0A024TSI0</accession>
<keyword evidence="2" id="KW-1133">Transmembrane helix</keyword>
<name>A0A024TSI0_9STRA</name>